<dbReference type="EMBL" id="LZYZ01000001">
    <property type="protein sequence ID" value="OOM16041.1"/>
    <property type="molecule type" value="Genomic_DNA"/>
</dbReference>
<gene>
    <name evidence="2" type="ORF">CLOSAC_03120</name>
</gene>
<keyword evidence="1" id="KW-0732">Signal</keyword>
<feature type="chain" id="PRO_5038423842" evidence="1">
    <location>
        <begin position="22"/>
        <end position="105"/>
    </location>
</feature>
<organism evidence="2 3">
    <name type="scientific">Clostridium saccharobutylicum</name>
    <dbReference type="NCBI Taxonomy" id="169679"/>
    <lineage>
        <taxon>Bacteria</taxon>
        <taxon>Bacillati</taxon>
        <taxon>Bacillota</taxon>
        <taxon>Clostridia</taxon>
        <taxon>Eubacteriales</taxon>
        <taxon>Clostridiaceae</taxon>
        <taxon>Clostridium</taxon>
    </lineage>
</organism>
<dbReference type="Proteomes" id="UP000191154">
    <property type="component" value="Unassembled WGS sequence"/>
</dbReference>
<evidence type="ECO:0000313" key="3">
    <source>
        <dbReference type="Proteomes" id="UP000191154"/>
    </source>
</evidence>
<accession>A0A1S8NIE3</accession>
<comment type="caution">
    <text evidence="2">The sequence shown here is derived from an EMBL/GenBank/DDBJ whole genome shotgun (WGS) entry which is preliminary data.</text>
</comment>
<proteinExistence type="predicted"/>
<evidence type="ECO:0000256" key="1">
    <source>
        <dbReference type="SAM" id="SignalP"/>
    </source>
</evidence>
<sequence>MKKLTILILFFLCFSFNITMMSPLAAGNIYKEGFYKISDLNIQPNKVYDIQNVSGASDVYVLVFDKNQNLYQSIRMPANSPKYKLLSLEPDYRVIIVGNGEVFIS</sequence>
<dbReference type="RefSeq" id="WP_077863796.1">
    <property type="nucleotide sequence ID" value="NZ_LZYZ01000001.1"/>
</dbReference>
<reference evidence="2 3" key="1">
    <citation type="submission" date="2016-05" db="EMBL/GenBank/DDBJ databases">
        <title>Microbial solvent formation.</title>
        <authorList>
            <person name="Poehlein A."/>
            <person name="Montoya Solano J.D."/>
            <person name="Flitsch S."/>
            <person name="Krabben P."/>
            <person name="Duerre P."/>
            <person name="Daniel R."/>
        </authorList>
    </citation>
    <scope>NUCLEOTIDE SEQUENCE [LARGE SCALE GENOMIC DNA]</scope>
    <source>
        <strain evidence="2 3">L1-8</strain>
    </source>
</reference>
<feature type="signal peptide" evidence="1">
    <location>
        <begin position="1"/>
        <end position="21"/>
    </location>
</feature>
<protein>
    <submittedName>
        <fullName evidence="2">Uncharacterized protein</fullName>
    </submittedName>
</protein>
<name>A0A1S8NIE3_CLOSA</name>
<dbReference type="AlphaFoldDB" id="A0A1S8NIE3"/>
<evidence type="ECO:0000313" key="2">
    <source>
        <dbReference type="EMBL" id="OOM16041.1"/>
    </source>
</evidence>